<feature type="coiled-coil region" evidence="1">
    <location>
        <begin position="1"/>
        <end position="28"/>
    </location>
</feature>
<dbReference type="EMBL" id="KE561167">
    <property type="protein sequence ID" value="EPZ32215.1"/>
    <property type="molecule type" value="Genomic_DNA"/>
</dbReference>
<organism evidence="2 3">
    <name type="scientific">Rozella allomycis (strain CSF55)</name>
    <dbReference type="NCBI Taxonomy" id="988480"/>
    <lineage>
        <taxon>Eukaryota</taxon>
        <taxon>Fungi</taxon>
        <taxon>Fungi incertae sedis</taxon>
        <taxon>Cryptomycota</taxon>
        <taxon>Cryptomycota incertae sedis</taxon>
        <taxon>Rozella</taxon>
    </lineage>
</organism>
<keyword evidence="1" id="KW-0175">Coiled coil</keyword>
<reference evidence="2 3" key="1">
    <citation type="journal article" date="2013" name="Curr. Biol.">
        <title>Shared signatures of parasitism and phylogenomics unite Cryptomycota and microsporidia.</title>
        <authorList>
            <person name="James T.Y."/>
            <person name="Pelin A."/>
            <person name="Bonen L."/>
            <person name="Ahrendt S."/>
            <person name="Sain D."/>
            <person name="Corradi N."/>
            <person name="Stajich J.E."/>
        </authorList>
    </citation>
    <scope>NUCLEOTIDE SEQUENCE [LARGE SCALE GENOMIC DNA]</scope>
    <source>
        <strain evidence="2 3">CSF55</strain>
    </source>
</reference>
<name>A0A075AU23_ROZAC</name>
<proteinExistence type="predicted"/>
<accession>A0A075AU23</accession>
<dbReference type="AlphaFoldDB" id="A0A075AU23"/>
<evidence type="ECO:0000313" key="3">
    <source>
        <dbReference type="Proteomes" id="UP000030755"/>
    </source>
</evidence>
<protein>
    <submittedName>
        <fullName evidence="2">Uncharacterized protein</fullName>
    </submittedName>
</protein>
<dbReference type="HOGENOM" id="CLU_2923981_0_0_1"/>
<evidence type="ECO:0000256" key="1">
    <source>
        <dbReference type="SAM" id="Coils"/>
    </source>
</evidence>
<evidence type="ECO:0000313" key="2">
    <source>
        <dbReference type="EMBL" id="EPZ32215.1"/>
    </source>
</evidence>
<keyword evidence="3" id="KW-1185">Reference proteome</keyword>
<dbReference type="Proteomes" id="UP000030755">
    <property type="component" value="Unassembled WGS sequence"/>
</dbReference>
<gene>
    <name evidence="2" type="ORF">O9G_002567</name>
</gene>
<sequence length="61" mass="6856">MIALKQTIENKRDAIKQLNANVDLVLKAVEGSNNVLKKWDDTFKIAKQINQTNSITKASEN</sequence>